<proteinExistence type="predicted"/>
<dbReference type="InterPro" id="IPR012340">
    <property type="entry name" value="NA-bd_OB-fold"/>
</dbReference>
<protein>
    <recommendedName>
        <fullName evidence="5">OB-fold protein</fullName>
    </recommendedName>
</protein>
<keyword evidence="4" id="KW-1185">Reference proteome</keyword>
<dbReference type="RefSeq" id="WP_197735819.1">
    <property type="nucleotide sequence ID" value="NZ_AP019700.1"/>
</dbReference>
<sequence length="136" mass="15389">MAATDVRTPRRVMGLYDKPMWESIDAREMKLQRCTGCGTFQYPPGPGCHACLSMELEWIPVSGRATILSWVVFHRQYLPAYPAPYNSIAVRLEEGPIMISNLEGETPSGTWIGERVKLVYVTMPDGVILPRFELDR</sequence>
<dbReference type="AlphaFoldDB" id="A0A3N1LX82"/>
<dbReference type="InterPro" id="IPR002878">
    <property type="entry name" value="ChsH2_C"/>
</dbReference>
<comment type="caution">
    <text evidence="3">The sequence shown here is derived from an EMBL/GenBank/DDBJ whole genome shotgun (WGS) entry which is preliminary data.</text>
</comment>
<evidence type="ECO:0000313" key="4">
    <source>
        <dbReference type="Proteomes" id="UP000278222"/>
    </source>
</evidence>
<evidence type="ECO:0008006" key="5">
    <source>
        <dbReference type="Google" id="ProtNLM"/>
    </source>
</evidence>
<name>A0A3N1LX82_9PROT</name>
<organism evidence="3 4">
    <name type="scientific">Stella humosa</name>
    <dbReference type="NCBI Taxonomy" id="94"/>
    <lineage>
        <taxon>Bacteria</taxon>
        <taxon>Pseudomonadati</taxon>
        <taxon>Pseudomonadota</taxon>
        <taxon>Alphaproteobacteria</taxon>
        <taxon>Rhodospirillales</taxon>
        <taxon>Stellaceae</taxon>
        <taxon>Stella</taxon>
    </lineage>
</organism>
<dbReference type="PANTHER" id="PTHR34075">
    <property type="entry name" value="BLR3430 PROTEIN"/>
    <property type="match status" value="1"/>
</dbReference>
<accession>A0A3N1LX82</accession>
<dbReference type="InterPro" id="IPR052513">
    <property type="entry name" value="Thioester_dehydratase-like"/>
</dbReference>
<dbReference type="Proteomes" id="UP000278222">
    <property type="component" value="Unassembled WGS sequence"/>
</dbReference>
<evidence type="ECO:0000259" key="2">
    <source>
        <dbReference type="Pfam" id="PF12172"/>
    </source>
</evidence>
<dbReference type="SUPFAM" id="SSF50249">
    <property type="entry name" value="Nucleic acid-binding proteins"/>
    <property type="match status" value="1"/>
</dbReference>
<gene>
    <name evidence="3" type="ORF">EDC65_1582</name>
</gene>
<dbReference type="PANTHER" id="PTHR34075:SF5">
    <property type="entry name" value="BLR3430 PROTEIN"/>
    <property type="match status" value="1"/>
</dbReference>
<evidence type="ECO:0000313" key="3">
    <source>
        <dbReference type="EMBL" id="ROP99793.1"/>
    </source>
</evidence>
<dbReference type="EMBL" id="RJKX01000013">
    <property type="protein sequence ID" value="ROP99793.1"/>
    <property type="molecule type" value="Genomic_DNA"/>
</dbReference>
<feature type="domain" description="ChsH2 C-terminal OB-fold" evidence="1">
    <location>
        <begin position="58"/>
        <end position="120"/>
    </location>
</feature>
<dbReference type="Pfam" id="PF12172">
    <property type="entry name" value="zf-ChsH2"/>
    <property type="match status" value="1"/>
</dbReference>
<dbReference type="InterPro" id="IPR022002">
    <property type="entry name" value="ChsH2_Znr"/>
</dbReference>
<dbReference type="Pfam" id="PF01796">
    <property type="entry name" value="OB_ChsH2_C"/>
    <property type="match status" value="1"/>
</dbReference>
<feature type="domain" description="ChsH2 rubredoxin-like zinc ribbon" evidence="2">
    <location>
        <begin position="21"/>
        <end position="56"/>
    </location>
</feature>
<dbReference type="Gene3D" id="6.10.30.10">
    <property type="match status" value="1"/>
</dbReference>
<reference evidence="3 4" key="1">
    <citation type="submission" date="2018-11" db="EMBL/GenBank/DDBJ databases">
        <title>Genomic Encyclopedia of Type Strains, Phase IV (KMG-IV): sequencing the most valuable type-strain genomes for metagenomic binning, comparative biology and taxonomic classification.</title>
        <authorList>
            <person name="Goeker M."/>
        </authorList>
    </citation>
    <scope>NUCLEOTIDE SEQUENCE [LARGE SCALE GENOMIC DNA]</scope>
    <source>
        <strain evidence="3 4">DSM 5900</strain>
    </source>
</reference>
<evidence type="ECO:0000259" key="1">
    <source>
        <dbReference type="Pfam" id="PF01796"/>
    </source>
</evidence>